<dbReference type="RefSeq" id="WP_162365542.1">
    <property type="nucleotide sequence ID" value="NZ_WUBS01000005.1"/>
</dbReference>
<organism evidence="1 2">
    <name type="scientific">Acerihabitans arboris</name>
    <dbReference type="NCBI Taxonomy" id="2691583"/>
    <lineage>
        <taxon>Bacteria</taxon>
        <taxon>Pseudomonadati</taxon>
        <taxon>Pseudomonadota</taxon>
        <taxon>Gammaproteobacteria</taxon>
        <taxon>Enterobacterales</taxon>
        <taxon>Pectobacteriaceae</taxon>
        <taxon>Acerihabitans</taxon>
    </lineage>
</organism>
<evidence type="ECO:0000313" key="1">
    <source>
        <dbReference type="EMBL" id="NDL62813.1"/>
    </source>
</evidence>
<dbReference type="EMBL" id="WUBS01000005">
    <property type="protein sequence ID" value="NDL62813.1"/>
    <property type="molecule type" value="Genomic_DNA"/>
</dbReference>
<dbReference type="AlphaFoldDB" id="A0A845SD30"/>
<proteinExistence type="predicted"/>
<name>A0A845SD30_9GAMM</name>
<comment type="caution">
    <text evidence="1">The sequence shown here is derived from an EMBL/GenBank/DDBJ whole genome shotgun (WGS) entry which is preliminary data.</text>
</comment>
<sequence>MHADNSIIDISLRLDNSSELIVKNKTTCLIGELCQVYNFEHAICGNIKKVINYNITHDDKNNNHEDEIDYLFACRNELKSNQALLAQGCGSRYIRIEIDNDCIFVLARKITLPSGNKIYAGLFHDKLLVSDGYNYHIEDLVATAHESLFSTLFSLIFHLSGVLNSYYQLAFVSQKNSQYSCTTPSISTLVMVPNANTDGPSLGKVNSAWPKGLVWNDIFRHFSRSGGGRRHR</sequence>
<reference evidence="1 2" key="2">
    <citation type="submission" date="2020-02" db="EMBL/GenBank/DDBJ databases">
        <title>The new genus of Enterobacteriales.</title>
        <authorList>
            <person name="Kim I.S."/>
        </authorList>
    </citation>
    <scope>NUCLEOTIDE SEQUENCE [LARGE SCALE GENOMIC DNA]</scope>
    <source>
        <strain evidence="1 2">SAP-6</strain>
    </source>
</reference>
<keyword evidence="2" id="KW-1185">Reference proteome</keyword>
<reference evidence="1 2" key="1">
    <citation type="submission" date="2019-12" db="EMBL/GenBank/DDBJ databases">
        <authorList>
            <person name="Lee S.D."/>
        </authorList>
    </citation>
    <scope>NUCLEOTIDE SEQUENCE [LARGE SCALE GENOMIC DNA]</scope>
    <source>
        <strain evidence="1 2">SAP-6</strain>
    </source>
</reference>
<dbReference type="Proteomes" id="UP000461443">
    <property type="component" value="Unassembled WGS sequence"/>
</dbReference>
<accession>A0A845SD30</accession>
<protein>
    <submittedName>
        <fullName evidence="1">Uncharacterized protein</fullName>
    </submittedName>
</protein>
<evidence type="ECO:0000313" key="2">
    <source>
        <dbReference type="Proteomes" id="UP000461443"/>
    </source>
</evidence>
<gene>
    <name evidence="1" type="ORF">GRH90_08645</name>
</gene>